<evidence type="ECO:0000256" key="1">
    <source>
        <dbReference type="SAM" id="SignalP"/>
    </source>
</evidence>
<evidence type="ECO:0000259" key="2">
    <source>
        <dbReference type="Pfam" id="PF13472"/>
    </source>
</evidence>
<dbReference type="Gene3D" id="3.40.50.1110">
    <property type="entry name" value="SGNH hydrolase"/>
    <property type="match status" value="1"/>
</dbReference>
<dbReference type="PANTHER" id="PTHR43695:SF2">
    <property type="entry name" value="PUTATIVE (AFU_ORTHOLOGUE AFUA_2G17250)-RELATED"/>
    <property type="match status" value="1"/>
</dbReference>
<dbReference type="RefSeq" id="XP_043044689.1">
    <property type="nucleotide sequence ID" value="XM_043180802.1"/>
</dbReference>
<feature type="domain" description="SGNH hydrolase-type esterase" evidence="2">
    <location>
        <begin position="33"/>
        <end position="220"/>
    </location>
</feature>
<dbReference type="SUPFAM" id="SSF52266">
    <property type="entry name" value="SGNH hydrolase"/>
    <property type="match status" value="1"/>
</dbReference>
<dbReference type="PANTHER" id="PTHR43695">
    <property type="entry name" value="PUTATIVE (AFU_ORTHOLOGUE AFUA_2G17250)-RELATED"/>
    <property type="match status" value="1"/>
</dbReference>
<dbReference type="InterPro" id="IPR037459">
    <property type="entry name" value="RhgT-like"/>
</dbReference>
<dbReference type="EMBL" id="MU250525">
    <property type="protein sequence ID" value="KAG7451189.1"/>
    <property type="molecule type" value="Genomic_DNA"/>
</dbReference>
<reference evidence="3" key="1">
    <citation type="submission" date="2020-11" db="EMBL/GenBank/DDBJ databases">
        <title>Adaptations for nitrogen fixation in a non-lichenized fungal sporocarp promotes dispersal by wood-feeding termites.</title>
        <authorList>
            <consortium name="DOE Joint Genome Institute"/>
            <person name="Koch R.A."/>
            <person name="Yoon G."/>
            <person name="Arayal U."/>
            <person name="Lail K."/>
            <person name="Amirebrahimi M."/>
            <person name="Labutti K."/>
            <person name="Lipzen A."/>
            <person name="Riley R."/>
            <person name="Barry K."/>
            <person name="Henrissat B."/>
            <person name="Grigoriev I.V."/>
            <person name="Herr J.R."/>
            <person name="Aime M.C."/>
        </authorList>
    </citation>
    <scope>NUCLEOTIDE SEQUENCE</scope>
    <source>
        <strain evidence="3">MCA 3950</strain>
    </source>
</reference>
<dbReference type="GeneID" id="66103098"/>
<dbReference type="InterPro" id="IPR013830">
    <property type="entry name" value="SGNH_hydro"/>
</dbReference>
<dbReference type="InterPro" id="IPR036514">
    <property type="entry name" value="SGNH_hydro_sf"/>
</dbReference>
<dbReference type="Proteomes" id="UP000812287">
    <property type="component" value="Unassembled WGS sequence"/>
</dbReference>
<evidence type="ECO:0000313" key="4">
    <source>
        <dbReference type="Proteomes" id="UP000812287"/>
    </source>
</evidence>
<dbReference type="OrthoDB" id="5041285at2759"/>
<evidence type="ECO:0000313" key="3">
    <source>
        <dbReference type="EMBL" id="KAG7451189.1"/>
    </source>
</evidence>
<sequence length="260" mass="27587">MSMFLAGLVLVVYVAASPLHSTAVPTSTTSFILIGDSTTANGTTPNSGGWGNGFCGSTNTSTPSSLQLGTSCINIAHDGATIGIFVADGFWNISVAAIEGEVAKGQRTFVTIQFGHNDMKIADPESMGTNLTIMVQEIRALGAEPILVTSLTRRTFNDNGTIADTLQPWADETILIAEQQGTHLLDLHEASIEYCEAIGPDAAHRLNRLPDDNTHLNVNGTIVFGRMVADLMAASFPLFALPIIPNPRLTFNITHGIASY</sequence>
<keyword evidence="1" id="KW-0732">Signal</keyword>
<keyword evidence="3" id="KW-0378">Hydrolase</keyword>
<dbReference type="Pfam" id="PF13472">
    <property type="entry name" value="Lipase_GDSL_2"/>
    <property type="match status" value="1"/>
</dbReference>
<feature type="chain" id="PRO_5040477426" evidence="1">
    <location>
        <begin position="17"/>
        <end position="260"/>
    </location>
</feature>
<proteinExistence type="predicted"/>
<gene>
    <name evidence="3" type="ORF">BT62DRAFT_405996</name>
</gene>
<organism evidence="3 4">
    <name type="scientific">Guyanagaster necrorhizus</name>
    <dbReference type="NCBI Taxonomy" id="856835"/>
    <lineage>
        <taxon>Eukaryota</taxon>
        <taxon>Fungi</taxon>
        <taxon>Dikarya</taxon>
        <taxon>Basidiomycota</taxon>
        <taxon>Agaricomycotina</taxon>
        <taxon>Agaricomycetes</taxon>
        <taxon>Agaricomycetidae</taxon>
        <taxon>Agaricales</taxon>
        <taxon>Marasmiineae</taxon>
        <taxon>Physalacriaceae</taxon>
        <taxon>Guyanagaster</taxon>
    </lineage>
</organism>
<keyword evidence="4" id="KW-1185">Reference proteome</keyword>
<name>A0A9P8AWY6_9AGAR</name>
<dbReference type="GO" id="GO:0016787">
    <property type="term" value="F:hydrolase activity"/>
    <property type="evidence" value="ECO:0007669"/>
    <property type="project" value="UniProtKB-KW"/>
</dbReference>
<dbReference type="CDD" id="cd01821">
    <property type="entry name" value="Rhamnogalacturan_acetylesterase_like"/>
    <property type="match status" value="1"/>
</dbReference>
<dbReference type="AlphaFoldDB" id="A0A9P8AWY6"/>
<comment type="caution">
    <text evidence="3">The sequence shown here is derived from an EMBL/GenBank/DDBJ whole genome shotgun (WGS) entry which is preliminary data.</text>
</comment>
<feature type="signal peptide" evidence="1">
    <location>
        <begin position="1"/>
        <end position="16"/>
    </location>
</feature>
<accession>A0A9P8AWY6</accession>
<protein>
    <submittedName>
        <fullName evidence="3">SGNH hydrolase</fullName>
    </submittedName>
</protein>